<evidence type="ECO:0000256" key="1">
    <source>
        <dbReference type="ARBA" id="ARBA00023054"/>
    </source>
</evidence>
<dbReference type="PANTHER" id="PTHR23330">
    <property type="entry name" value="P300 TRANSCRIPTIONAL COFACTOR JMY-RELATED"/>
    <property type="match status" value="1"/>
</dbReference>
<feature type="compositionally biased region" description="Polar residues" evidence="3">
    <location>
        <begin position="411"/>
        <end position="423"/>
    </location>
</feature>
<dbReference type="PANTHER" id="PTHR23330:SF10">
    <property type="entry name" value="WH2 DOMAIN-CONTAINING PROTEIN"/>
    <property type="match status" value="1"/>
</dbReference>
<feature type="compositionally biased region" description="Pro residues" evidence="3">
    <location>
        <begin position="497"/>
        <end position="508"/>
    </location>
</feature>
<reference evidence="5 6" key="1">
    <citation type="submission" date="2020-06" db="EMBL/GenBank/DDBJ databases">
        <authorList>
            <person name="Li R."/>
            <person name="Bekaert M."/>
        </authorList>
    </citation>
    <scope>NUCLEOTIDE SEQUENCE [LARGE SCALE GENOMIC DNA]</scope>
    <source>
        <strain evidence="6">wild</strain>
    </source>
</reference>
<dbReference type="Proteomes" id="UP000507470">
    <property type="component" value="Unassembled WGS sequence"/>
</dbReference>
<proteinExistence type="predicted"/>
<evidence type="ECO:0000259" key="4">
    <source>
        <dbReference type="Pfam" id="PF15871"/>
    </source>
</evidence>
<dbReference type="InterPro" id="IPR031738">
    <property type="entry name" value="JMY/WHAMM"/>
</dbReference>
<feature type="compositionally biased region" description="Basic and acidic residues" evidence="3">
    <location>
        <begin position="346"/>
        <end position="356"/>
    </location>
</feature>
<dbReference type="GO" id="GO:0034314">
    <property type="term" value="P:Arp2/3 complex-mediated actin nucleation"/>
    <property type="evidence" value="ECO:0007669"/>
    <property type="project" value="TreeGrafter"/>
</dbReference>
<feature type="region of interest" description="Disordered" evidence="3">
    <location>
        <begin position="369"/>
        <end position="539"/>
    </location>
</feature>
<evidence type="ECO:0000313" key="6">
    <source>
        <dbReference type="Proteomes" id="UP000507470"/>
    </source>
</evidence>
<keyword evidence="6" id="KW-1185">Reference proteome</keyword>
<name>A0A6J8CNC4_MYTCO</name>
<accession>A0A6J8CNC4</accession>
<keyword evidence="1 2" id="KW-0175">Coiled coil</keyword>
<feature type="coiled-coil region" evidence="2">
    <location>
        <begin position="237"/>
        <end position="271"/>
    </location>
</feature>
<sequence length="633" mass="73148">MTTLFEEPDTREYFDNMSELRRQNLEDDVLKCEERLKNVIFLRTNASNMHDMKDVYESEDDAVMKLHESLAVLYNYQQQPFLDLRAISRYKVAEAKEHLENSDLGERFKRQYATIFSEWQTQLEQAMENIQQLYIKYYSTSYQIYQAMLSRMLEDKKLYGKTAFELIGSERLLRIQEELSTEKLHLLNSEKKLLVLEKDKVLEEIASLDETPNVQKQLEKLETKAYEWHIKICQQQMKILDEEEKICQAKMEALKKNLKAKEDEIVFYDAVEDSSQLSPDEDGEQISSFNSNSDLNTIRRKMTAINKKRATLRNKKTALERQRKTKKEKKIEEEEKFRQHHAIQTKIDRKKEDTTRKADFIVEERMKAIDRIKMHKVKFPTPETIKPPRYQPPSRKKASSTENAEKPETPVKTQKPLTNTQKTIKIPVKSKTTKSDKPAPKPRYSLEKKRNGSSSSSEKSASPPTSATSVPPTPTTSVPPLLPHLLVHLLHHHHHPPPPPPPPPPMVPSPLSSAGSVTKKSSKEGRQPETSHNGMPDLKTLLSKKSLLKPVEVQEKPQAVDPMDNILKMVRNGIKLRPVKHKEDTESESADNIKFTTPSDSHLKLLHDRLNHINKFTRESSPESDSSDDGEFD</sequence>
<feature type="domain" description="JMY/WHAMM middle" evidence="4">
    <location>
        <begin position="15"/>
        <end position="277"/>
    </location>
</feature>
<dbReference type="OrthoDB" id="6284683at2759"/>
<feature type="compositionally biased region" description="Basic and acidic residues" evidence="3">
    <location>
        <begin position="433"/>
        <end position="450"/>
    </location>
</feature>
<dbReference type="GO" id="GO:0071933">
    <property type="term" value="F:Arp2/3 complex binding"/>
    <property type="evidence" value="ECO:0007669"/>
    <property type="project" value="TreeGrafter"/>
</dbReference>
<evidence type="ECO:0000256" key="2">
    <source>
        <dbReference type="SAM" id="Coils"/>
    </source>
</evidence>
<organism evidence="5 6">
    <name type="scientific">Mytilus coruscus</name>
    <name type="common">Sea mussel</name>
    <dbReference type="NCBI Taxonomy" id="42192"/>
    <lineage>
        <taxon>Eukaryota</taxon>
        <taxon>Metazoa</taxon>
        <taxon>Spiralia</taxon>
        <taxon>Lophotrochozoa</taxon>
        <taxon>Mollusca</taxon>
        <taxon>Bivalvia</taxon>
        <taxon>Autobranchia</taxon>
        <taxon>Pteriomorphia</taxon>
        <taxon>Mytilida</taxon>
        <taxon>Mytiloidea</taxon>
        <taxon>Mytilidae</taxon>
        <taxon>Mytilinae</taxon>
        <taxon>Mytilus</taxon>
    </lineage>
</organism>
<dbReference type="GO" id="GO:0005737">
    <property type="term" value="C:cytoplasm"/>
    <property type="evidence" value="ECO:0007669"/>
    <property type="project" value="TreeGrafter"/>
</dbReference>
<feature type="region of interest" description="Disordered" evidence="3">
    <location>
        <begin position="318"/>
        <end position="356"/>
    </location>
</feature>
<feature type="compositionally biased region" description="Low complexity" evidence="3">
    <location>
        <begin position="453"/>
        <end position="488"/>
    </location>
</feature>
<dbReference type="AlphaFoldDB" id="A0A6J8CNC4"/>
<protein>
    <recommendedName>
        <fullName evidence="4">JMY/WHAMM middle domain-containing protein</fullName>
    </recommendedName>
</protein>
<dbReference type="Pfam" id="PF15871">
    <property type="entry name" value="JMY"/>
    <property type="match status" value="1"/>
</dbReference>
<gene>
    <name evidence="5" type="ORF">MCOR_31426</name>
</gene>
<evidence type="ECO:0000313" key="5">
    <source>
        <dbReference type="EMBL" id="CAC5396926.1"/>
    </source>
</evidence>
<dbReference type="EMBL" id="CACVKT020005662">
    <property type="protein sequence ID" value="CAC5396926.1"/>
    <property type="molecule type" value="Genomic_DNA"/>
</dbReference>
<evidence type="ECO:0000256" key="3">
    <source>
        <dbReference type="SAM" id="MobiDB-lite"/>
    </source>
</evidence>